<proteinExistence type="predicted"/>
<dbReference type="EMBL" id="KN662248">
    <property type="protein sequence ID" value="KHN13755.1"/>
    <property type="molecule type" value="Genomic_DNA"/>
</dbReference>
<gene>
    <name evidence="2" type="ORF">D0Y65_015360</name>
    <name evidence="1" type="ORF">glysoja_046167</name>
</gene>
<dbReference type="PANTHER" id="PTHR37077:SF1">
    <property type="match status" value="1"/>
</dbReference>
<dbReference type="EMBL" id="QZWG01000006">
    <property type="protein sequence ID" value="RZC08621.1"/>
    <property type="molecule type" value="Genomic_DNA"/>
</dbReference>
<accession>A0A0B2PXF3</accession>
<evidence type="ECO:0000313" key="3">
    <source>
        <dbReference type="Proteomes" id="UP000289340"/>
    </source>
</evidence>
<keyword evidence="3" id="KW-1185">Reference proteome</keyword>
<sequence>MAFISMAINLIDCMTHACGNKDNDWYLYAPTACTEGDDPNGDVDSWFAYMEGDDDDGYDYAPAA</sequence>
<reference evidence="2 3" key="2">
    <citation type="submission" date="2018-09" db="EMBL/GenBank/DDBJ databases">
        <title>A high-quality reference genome of wild soybean provides a powerful tool to mine soybean genomes.</title>
        <authorList>
            <person name="Xie M."/>
            <person name="Chung C.Y.L."/>
            <person name="Li M.-W."/>
            <person name="Wong F.-L."/>
            <person name="Chan T.-F."/>
            <person name="Lam H.-M."/>
        </authorList>
    </citation>
    <scope>NUCLEOTIDE SEQUENCE [LARGE SCALE GENOMIC DNA]</scope>
    <source>
        <strain evidence="3">cv. W05</strain>
        <tissue evidence="2">Hypocotyl of etiolated seedlings</tissue>
    </source>
</reference>
<evidence type="ECO:0000313" key="1">
    <source>
        <dbReference type="EMBL" id="KHN13755.1"/>
    </source>
</evidence>
<dbReference type="Proteomes" id="UP000053555">
    <property type="component" value="Unassembled WGS sequence"/>
</dbReference>
<organism evidence="1">
    <name type="scientific">Glycine soja</name>
    <name type="common">Wild soybean</name>
    <dbReference type="NCBI Taxonomy" id="3848"/>
    <lineage>
        <taxon>Eukaryota</taxon>
        <taxon>Viridiplantae</taxon>
        <taxon>Streptophyta</taxon>
        <taxon>Embryophyta</taxon>
        <taxon>Tracheophyta</taxon>
        <taxon>Spermatophyta</taxon>
        <taxon>Magnoliopsida</taxon>
        <taxon>eudicotyledons</taxon>
        <taxon>Gunneridae</taxon>
        <taxon>Pentapetalae</taxon>
        <taxon>rosids</taxon>
        <taxon>fabids</taxon>
        <taxon>Fabales</taxon>
        <taxon>Fabaceae</taxon>
        <taxon>Papilionoideae</taxon>
        <taxon>50 kb inversion clade</taxon>
        <taxon>NPAAA clade</taxon>
        <taxon>indigoferoid/millettioid clade</taxon>
        <taxon>Phaseoleae</taxon>
        <taxon>Glycine</taxon>
        <taxon>Glycine subgen. Soja</taxon>
    </lineage>
</organism>
<dbReference type="PANTHER" id="PTHR37077">
    <property type="match status" value="1"/>
</dbReference>
<dbReference type="AlphaFoldDB" id="A0A0B2PXF3"/>
<evidence type="ECO:0000313" key="2">
    <source>
        <dbReference type="EMBL" id="RZC08621.1"/>
    </source>
</evidence>
<dbReference type="Proteomes" id="UP000289340">
    <property type="component" value="Chromosome 6"/>
</dbReference>
<protein>
    <submittedName>
        <fullName evidence="1">Uncharacterized protein</fullName>
    </submittedName>
</protein>
<name>A0A0B2PXF3_GLYSO</name>
<reference evidence="1" key="1">
    <citation type="submission" date="2014-07" db="EMBL/GenBank/DDBJ databases">
        <title>Identification of a novel salt tolerance gene in wild soybean by whole-genome sequencing.</title>
        <authorList>
            <person name="Lam H.-M."/>
            <person name="Qi X."/>
            <person name="Li M.-W."/>
            <person name="Liu X."/>
            <person name="Xie M."/>
            <person name="Ni M."/>
            <person name="Xu X."/>
        </authorList>
    </citation>
    <scope>NUCLEOTIDE SEQUENCE [LARGE SCALE GENOMIC DNA]</scope>
    <source>
        <tissue evidence="1">Root</tissue>
    </source>
</reference>